<organism evidence="1 2">
    <name type="scientific">Geothermobacter ehrlichii</name>
    <dbReference type="NCBI Taxonomy" id="213224"/>
    <lineage>
        <taxon>Bacteria</taxon>
        <taxon>Pseudomonadati</taxon>
        <taxon>Thermodesulfobacteriota</taxon>
        <taxon>Desulfuromonadia</taxon>
        <taxon>Desulfuromonadales</taxon>
        <taxon>Geothermobacteraceae</taxon>
        <taxon>Geothermobacter</taxon>
    </lineage>
</organism>
<keyword evidence="2" id="KW-1185">Reference proteome</keyword>
<proteinExistence type="predicted"/>
<name>A0A5D3WLD2_9BACT</name>
<evidence type="ECO:0000313" key="2">
    <source>
        <dbReference type="Proteomes" id="UP000324159"/>
    </source>
</evidence>
<dbReference type="OrthoDB" id="9783085at2"/>
<dbReference type="SUPFAM" id="SSF54523">
    <property type="entry name" value="Pili subunits"/>
    <property type="match status" value="1"/>
</dbReference>
<dbReference type="RefSeq" id="WP_148894144.1">
    <property type="nucleotide sequence ID" value="NZ_VNIB01000001.1"/>
</dbReference>
<accession>A0A5D3WLD2</accession>
<evidence type="ECO:0000313" key="1">
    <source>
        <dbReference type="EMBL" id="TYO99945.1"/>
    </source>
</evidence>
<dbReference type="Gene3D" id="1.25.40.10">
    <property type="entry name" value="Tetratricopeptide repeat domain"/>
    <property type="match status" value="1"/>
</dbReference>
<comment type="caution">
    <text evidence="1">The sequence shown here is derived from an EMBL/GenBank/DDBJ whole genome shotgun (WGS) entry which is preliminary data.</text>
</comment>
<reference evidence="1 2" key="1">
    <citation type="submission" date="2019-07" db="EMBL/GenBank/DDBJ databases">
        <title>Genomic Encyclopedia of Type Strains, Phase IV (KMG-IV): sequencing the most valuable type-strain genomes for metagenomic binning, comparative biology and taxonomic classification.</title>
        <authorList>
            <person name="Goeker M."/>
        </authorList>
    </citation>
    <scope>NUCLEOTIDE SEQUENCE [LARGE SCALE GENOMIC DNA]</scope>
    <source>
        <strain evidence="1 2">SS015</strain>
    </source>
</reference>
<dbReference type="InterPro" id="IPR045584">
    <property type="entry name" value="Pilin-like"/>
</dbReference>
<dbReference type="AlphaFoldDB" id="A0A5D3WLD2"/>
<dbReference type="InterPro" id="IPR011990">
    <property type="entry name" value="TPR-like_helical_dom_sf"/>
</dbReference>
<gene>
    <name evidence="1" type="ORF">EDC39_101105</name>
</gene>
<sequence>MKSWIPLVLLVSIYAALLLPLKQYMDTRPVAVKLGYLPEGTVLRYTVGDQKPLVAEMAVLKVLFYFGSLIEQWQNRVVIPPEYYNMYRMIETAIRLDPYNMDAYYFAQAAFTWEVGHARDVNRLLAYGMKYRTWDWYLPFFRAFNAAYFLKDYRTAGDDMKRAAELSGSSLFTKLAARYFYEAGHNELGIVFLRSMVKKERDPKVKKAFAMRLEALEKVQRLEAAVDSFRQRFSRLPGNLDELVTTGLIDAIPDDPYGGRFYLEPNGKVRSTSSFASVQKKYEHQP</sequence>
<protein>
    <submittedName>
        <fullName evidence="1">Uncharacterized protein</fullName>
    </submittedName>
</protein>
<dbReference type="EMBL" id="VNIB01000001">
    <property type="protein sequence ID" value="TYO99945.1"/>
    <property type="molecule type" value="Genomic_DNA"/>
</dbReference>
<dbReference type="Proteomes" id="UP000324159">
    <property type="component" value="Unassembled WGS sequence"/>
</dbReference>